<dbReference type="InterPro" id="IPR047313">
    <property type="entry name" value="SMN_C"/>
</dbReference>
<dbReference type="Gene3D" id="2.130.10.30">
    <property type="entry name" value="Regulator of chromosome condensation 1/beta-lactamase-inhibitor protein II"/>
    <property type="match status" value="1"/>
</dbReference>
<evidence type="ECO:0000313" key="3">
    <source>
        <dbReference type="EMBL" id="OLQ14905.1"/>
    </source>
</evidence>
<comment type="caution">
    <text evidence="3">The sequence shown here is derived from an EMBL/GenBank/DDBJ whole genome shotgun (WGS) entry which is preliminary data.</text>
</comment>
<evidence type="ECO:0000259" key="2">
    <source>
        <dbReference type="PROSITE" id="PS50878"/>
    </source>
</evidence>
<sequence>MSGWYGRTEADVEDDSEGLASELVSEGPSPPYDPSRPPAGPPTPQNMFAVEVTLAAAAVLERFTSWSGPMLTRIRGQISRANGITIEMRSMAQHELNMRDVVHISDDPPEADAAHNETESIRTDMDRETRARMTPAEVERVNSVVPLEYVDDADSATLAAPVLANTFLHDHRAVASSSSRPPSALMYGPSSLIRMTVVYLQGTSLQGASIIHDRGTFSWVGPKSGPYFSSSEGEAILSTGLRQGMPIRGSLLQRTIRSEEPPSGAIRVLTWNAGGLHAQVFQEVETFIRDAQLDLMLIQETKWSADMQWSSRGYHYVHSAGVNKLDKVCGNWTLPVGTAHQADSSELMDLLAANSLCVLNSWTKPTNQRLATFTFGRLESQIDFVITKQAQANQVARKAGVMTEFPVACWRDSNSAAHHPVFAFITLPFRLWRPPEQHKQLRVDNEAVIRDLRSEHPSPAMQALKERARCHGCTTLAQLDAYMLQAAAELYPRTRPGRVEGDQPLQLANCAREMWGLFRKMKKHKFSAKGVFEAWKDWALFQRAHRLHKTRSQERSKLRRNELLDQAQTAAQSGDMHAIWATVKALAPKTKPRKLQLHKDGRMLTPQAELQWITEAFGERYGSSFAKTTPFPQREHPPFQVPLELVQAQLEKLQVRKAVPPGAVPSAIWRMCAEEVSGFITNRVNETWSGPQIQVEQSWVDADVALLPKGKKSASTPLDMRPIGLQHPVGKVFMKILIQNARTTITNLVKEWPQTAYVSGRSTSTAIKTVLAHCAKVRNQCKQARLNIHQQYMGLERAPCSGGLQICMDMSAAFDLVAWADVRTALELAGIDPSVQELLLQWLRQVRYRFHHRSNTAVIVPSWGLRQGCVASPVLWAVYTVLICRTLEAKFGSGWMAEHGSLYADDAHFRWEFRGFSQFECVMKEVRQVLATFRRFGMRVNQDKTKAILALTGALRSKLSKHYIRKAGEGRHLLLSPGDPRQWLPLEDQAEYLGIIVSYQNFEAQSVRHRVAKANSRRWVLAPVLHSRRLSPKYKLNIWRSCVQTSMTYGLHCMALSPALHQELHMNAMKHIRAITSDRAHVTGRTHEEILCAYKIPTVQEVVQMAHSREQRTMAGDWMYSTSWHDEIEASLQSEACGPDQDPEDEAVREDSGRMDMAFAGDDEMDTFFGTVSTKSSERASNSSDTPQGKRRREFARMGHRGEGGSSWSWQGDTGRDNGPLVPTLARLAIKLDEEIRVLKQNTGIVMWMKPGADSVLPHLYNTAVEFKKQQKDNPKFSLAHVPLRSVLALAMFRELGGRLDRLLKTPDLMKAAETRGWRDQSGWKYQVLNGALRHLEVDREKPTVSDAQMQLVIQQILECLKQPVIHQFHCTRRMTEAMDSQATFLMSVSMRSEAAAKLWHVSFIMDPVSITGTTTRFSDRCDGSVVTWGSAYQGGDSVAFQSKLKDVSKIYSSDYAFAAVRSDGSVVTWGNAGAGGDSASVQDMLRNVQKIQASSHAFAAVLADGSVVTWGNSRCGGDSSAVQGQLVQVQHIWASKQAFAALAGGLAAASSSSGSLVTWGSSAAGGDSEAVRAQLAQGVRQIAASELAFGAVLSDGSVVTWGDGDYGGDSSKESYGANSSAVQEQLKDVLDVQASEASLKDVRRLYSSGHAFAAVLGDGSVLDGRRGTSGSEDLDVSVVTWGNAAYGGDSGAVSAALFDFETGLRLVKLRAEAMQEATEQGPQAEGQVDAGGDARACGEGGSRPSPERALCRECVQSETDTCQVANELFPNGFSCAGTKSAIERLVELAWDPSFVQAPEKAGCLQAKLLKTSGAFHTQRGFDFRRLMEPARAKLLEALLAAEPKKPPKCDLYANLTGARLPAGTPVKEIITTLADQLTNCVLWESCMRAALKDGLSQPLDSDSGDAGFSFYELGPMKQLKSMMKRVDYDSSKDQTSQVPCSIDNQAWKVTSQGTVQGGAERNFHVVPVGDRRLHLPYDVRNLPRLRPSTALFLNEPVLVIPFPASASAAKAMSETVDPLRWSYKELIDSFPAYHEGADGESRPLRDFASRLPVTTSRPREDPQPREEARPSRPPPKPKEQATDRGQRAAAKPRRAAAARIPEVLPVRSQAPAAAPRGPVPPPFAAGPSLPEEDEEEIEAEAGEAEALSPEQYTEWLKYYRECIEYFEQCEQNCAKEAGVEPRPRIQNLDPARQPLPFPSEASFLRGMSFASLAGAAHAWTFKFGMDIDWKPYAWQNATTMELMGIGKDIADGMTAHCDNLTIESVQTDWLDCWTSDGQLGPKLADGTLDACMTYSHGRGSRDANADWSIAILDDNKPAGLMTLLTNGVPSVSGWDDLAGKTVIDVGGWAPTADGLGYVTNKCSNMPYSDSITLVVGPENDDAMNMLRNGTGDAVFIYADQAALYQCSAVGDATVSFNCSLWDGFGTEYAYVQTGQKGYAINGTTLAMTKPGSAVPGLINGCLASFMQTKEYYDVCVKNGMVGQCFPNSYFPIGSNTMSSYDYTYTSFDGGLGATPQPLLQALQSLQALQQQQQLQMLQLQQVQQLLTGSLLNGGLLNGGLGGGLCGGLLGLGPSLQSHAPAASNLSNEMLANLLMAWYYSGYYTGEYAARQGQQ</sequence>
<dbReference type="InterPro" id="IPR052760">
    <property type="entry name" value="Mitochondrial_malonyltrans"/>
</dbReference>
<dbReference type="Gene3D" id="3.60.10.10">
    <property type="entry name" value="Endonuclease/exonuclease/phosphatase"/>
    <property type="match status" value="1"/>
</dbReference>
<keyword evidence="4" id="KW-1185">Reference proteome</keyword>
<feature type="compositionally biased region" description="Acidic residues" evidence="1">
    <location>
        <begin position="2131"/>
        <end position="2144"/>
    </location>
</feature>
<dbReference type="Gene3D" id="3.40.366.10">
    <property type="entry name" value="Malonyl-Coenzyme A Acyl Carrier Protein, domain 2"/>
    <property type="match status" value="1"/>
</dbReference>
<feature type="region of interest" description="Disordered" evidence="1">
    <location>
        <begin position="2035"/>
        <end position="2146"/>
    </location>
</feature>
<dbReference type="SUPFAM" id="SSF56672">
    <property type="entry name" value="DNA/RNA polymerases"/>
    <property type="match status" value="1"/>
</dbReference>
<dbReference type="GO" id="GO:0016740">
    <property type="term" value="F:transferase activity"/>
    <property type="evidence" value="ECO:0007669"/>
    <property type="project" value="InterPro"/>
</dbReference>
<evidence type="ECO:0000256" key="1">
    <source>
        <dbReference type="SAM" id="MobiDB-lite"/>
    </source>
</evidence>
<accession>A0A1Q9F5D3</accession>
<feature type="compositionally biased region" description="Polar residues" evidence="1">
    <location>
        <begin position="1172"/>
        <end position="1187"/>
    </location>
</feature>
<feature type="region of interest" description="Disordered" evidence="1">
    <location>
        <begin position="1719"/>
        <end position="1743"/>
    </location>
</feature>
<dbReference type="SUPFAM" id="SSF56219">
    <property type="entry name" value="DNase I-like"/>
    <property type="match status" value="1"/>
</dbReference>
<organism evidence="3 4">
    <name type="scientific">Symbiodinium microadriaticum</name>
    <name type="common">Dinoflagellate</name>
    <name type="synonym">Zooxanthella microadriatica</name>
    <dbReference type="NCBI Taxonomy" id="2951"/>
    <lineage>
        <taxon>Eukaryota</taxon>
        <taxon>Sar</taxon>
        <taxon>Alveolata</taxon>
        <taxon>Dinophyceae</taxon>
        <taxon>Suessiales</taxon>
        <taxon>Symbiodiniaceae</taxon>
        <taxon>Symbiodinium</taxon>
    </lineage>
</organism>
<dbReference type="SUPFAM" id="SSF52151">
    <property type="entry name" value="FabD/lysophospholipase-like"/>
    <property type="match status" value="1"/>
</dbReference>
<dbReference type="SUPFAM" id="SSF53850">
    <property type="entry name" value="Periplasmic binding protein-like II"/>
    <property type="match status" value="1"/>
</dbReference>
<dbReference type="InterPro" id="IPR001227">
    <property type="entry name" value="Ac_transferase_dom_sf"/>
</dbReference>
<dbReference type="EMBL" id="LSRX01000009">
    <property type="protein sequence ID" value="OLQ14905.1"/>
    <property type="molecule type" value="Genomic_DNA"/>
</dbReference>
<feature type="region of interest" description="Disordered" evidence="1">
    <location>
        <begin position="1172"/>
        <end position="1215"/>
    </location>
</feature>
<proteinExistence type="predicted"/>
<dbReference type="CDD" id="cd22852">
    <property type="entry name" value="SMN_C"/>
    <property type="match status" value="1"/>
</dbReference>
<evidence type="ECO:0000313" key="4">
    <source>
        <dbReference type="Proteomes" id="UP000186817"/>
    </source>
</evidence>
<feature type="region of interest" description="Disordered" evidence="1">
    <location>
        <begin position="105"/>
        <end position="132"/>
    </location>
</feature>
<feature type="compositionally biased region" description="Pro residues" evidence="1">
    <location>
        <begin position="28"/>
        <end position="44"/>
    </location>
</feature>
<dbReference type="Gene3D" id="3.40.190.10">
    <property type="entry name" value="Periplasmic binding protein-like II"/>
    <property type="match status" value="2"/>
</dbReference>
<dbReference type="InterPro" id="IPR009091">
    <property type="entry name" value="RCC1/BLIP-II"/>
</dbReference>
<reference evidence="3 4" key="1">
    <citation type="submission" date="2016-02" db="EMBL/GenBank/DDBJ databases">
        <title>Genome analysis of coral dinoflagellate symbionts highlights evolutionary adaptations to a symbiotic lifestyle.</title>
        <authorList>
            <person name="Aranda M."/>
            <person name="Li Y."/>
            <person name="Liew Y.J."/>
            <person name="Baumgarten S."/>
            <person name="Simakov O."/>
            <person name="Wilson M."/>
            <person name="Piel J."/>
            <person name="Ashoor H."/>
            <person name="Bougouffa S."/>
            <person name="Bajic V.B."/>
            <person name="Ryu T."/>
            <person name="Ravasi T."/>
            <person name="Bayer T."/>
            <person name="Micklem G."/>
            <person name="Kim H."/>
            <person name="Bhak J."/>
            <person name="Lajeunesse T.C."/>
            <person name="Voolstra C.R."/>
        </authorList>
    </citation>
    <scope>NUCLEOTIDE SEQUENCE [LARGE SCALE GENOMIC DNA]</scope>
    <source>
        <strain evidence="3 4">CCMP2467</strain>
    </source>
</reference>
<dbReference type="InterPro" id="IPR014043">
    <property type="entry name" value="Acyl_transferase_dom"/>
</dbReference>
<dbReference type="SUPFAM" id="SSF50985">
    <property type="entry name" value="RCC1/BLIP-II"/>
    <property type="match status" value="1"/>
</dbReference>
<name>A0A1Q9F5D3_SYMMI</name>
<dbReference type="PANTHER" id="PTHR47170">
    <property type="entry name" value="MALONYL-COA ACP TRANSACYLASE, ACP-BINDING"/>
    <property type="match status" value="1"/>
</dbReference>
<feature type="domain" description="Reverse transcriptase" evidence="2">
    <location>
        <begin position="688"/>
        <end position="997"/>
    </location>
</feature>
<dbReference type="InterPro" id="IPR036691">
    <property type="entry name" value="Endo/exonu/phosph_ase_sf"/>
</dbReference>
<dbReference type="SMART" id="SM00827">
    <property type="entry name" value="PKS_AT"/>
    <property type="match status" value="1"/>
</dbReference>
<feature type="compositionally biased region" description="Basic and acidic residues" evidence="1">
    <location>
        <begin position="2036"/>
        <end position="2049"/>
    </location>
</feature>
<feature type="compositionally biased region" description="Basic and acidic residues" evidence="1">
    <location>
        <begin position="105"/>
        <end position="131"/>
    </location>
</feature>
<dbReference type="InterPro" id="IPR016035">
    <property type="entry name" value="Acyl_Trfase/lysoPLipase"/>
</dbReference>
<protein>
    <submittedName>
        <fullName evidence="3">Malonyl-CoA-acyl carrier protein transacylase, mitochondrial</fullName>
    </submittedName>
</protein>
<dbReference type="InterPro" id="IPR043502">
    <property type="entry name" value="DNA/RNA_pol_sf"/>
</dbReference>
<dbReference type="Proteomes" id="UP000186817">
    <property type="component" value="Unassembled WGS sequence"/>
</dbReference>
<dbReference type="OrthoDB" id="435564at2759"/>
<feature type="compositionally biased region" description="Basic and acidic residues" evidence="1">
    <location>
        <begin position="2058"/>
        <end position="2087"/>
    </location>
</feature>
<dbReference type="InterPro" id="IPR000477">
    <property type="entry name" value="RT_dom"/>
</dbReference>
<dbReference type="PANTHER" id="PTHR47170:SF2">
    <property type="entry name" value="MALONYL-COA:ACP TRANSACYLASE (MAT) DOMAIN-CONTAINING PROTEIN"/>
    <property type="match status" value="1"/>
</dbReference>
<dbReference type="Pfam" id="PF00078">
    <property type="entry name" value="RVT_1"/>
    <property type="match status" value="1"/>
</dbReference>
<gene>
    <name evidence="3" type="primary">MCAT</name>
    <name evidence="3" type="ORF">AK812_SmicGene902</name>
</gene>
<feature type="region of interest" description="Disordered" evidence="1">
    <location>
        <begin position="1"/>
        <end position="46"/>
    </location>
</feature>
<dbReference type="PROSITE" id="PS50878">
    <property type="entry name" value="RT_POL"/>
    <property type="match status" value="1"/>
</dbReference>